<dbReference type="Gene3D" id="1.10.630.10">
    <property type="entry name" value="Cytochrome P450"/>
    <property type="match status" value="1"/>
</dbReference>
<dbReference type="CDD" id="cd20625">
    <property type="entry name" value="CYP164-like"/>
    <property type="match status" value="1"/>
</dbReference>
<comment type="caution">
    <text evidence="10">The sequence shown here is derived from an EMBL/GenBank/DDBJ whole genome shotgun (WGS) entry which is preliminary data.</text>
</comment>
<dbReference type="GO" id="GO:0020037">
    <property type="term" value="F:heme binding"/>
    <property type="evidence" value="ECO:0007669"/>
    <property type="project" value="InterPro"/>
</dbReference>
<evidence type="ECO:0000256" key="4">
    <source>
        <dbReference type="ARBA" id="ARBA00022723"/>
    </source>
</evidence>
<gene>
    <name evidence="10" type="ORF">F2P47_03425</name>
</gene>
<dbReference type="PANTHER" id="PTHR46696">
    <property type="entry name" value="P450, PUTATIVE (EUROFUNG)-RELATED"/>
    <property type="match status" value="1"/>
</dbReference>
<evidence type="ECO:0000313" key="11">
    <source>
        <dbReference type="Proteomes" id="UP000468901"/>
    </source>
</evidence>
<dbReference type="FunFam" id="1.10.630.10:FF:000018">
    <property type="entry name" value="Cytochrome P450 monooxygenase"/>
    <property type="match status" value="1"/>
</dbReference>
<comment type="function">
    <text evidence="8">Cytochromes P450 are a group of heme-thiolate monooxygenases. They oxidize a variety of structurally unrelated compounds, including steroids, fatty acids, and xenobiotics.</text>
</comment>
<evidence type="ECO:0000256" key="8">
    <source>
        <dbReference type="ARBA" id="ARBA00043906"/>
    </source>
</evidence>
<comment type="cofactor">
    <cofactor evidence="1">
        <name>heme</name>
        <dbReference type="ChEBI" id="CHEBI:30413"/>
    </cofactor>
</comment>
<dbReference type="EMBL" id="WESC01000002">
    <property type="protein sequence ID" value="KAB7742325.1"/>
    <property type="molecule type" value="Genomic_DNA"/>
</dbReference>
<comment type="similarity">
    <text evidence="2 9">Belongs to the cytochrome P450 family.</text>
</comment>
<dbReference type="Pfam" id="PF00067">
    <property type="entry name" value="p450"/>
    <property type="match status" value="1"/>
</dbReference>
<keyword evidence="11" id="KW-1185">Reference proteome</keyword>
<protein>
    <submittedName>
        <fullName evidence="10">Cytochrome P450</fullName>
    </submittedName>
</protein>
<evidence type="ECO:0000256" key="7">
    <source>
        <dbReference type="ARBA" id="ARBA00023033"/>
    </source>
</evidence>
<evidence type="ECO:0000256" key="3">
    <source>
        <dbReference type="ARBA" id="ARBA00022617"/>
    </source>
</evidence>
<dbReference type="Proteomes" id="UP000468901">
    <property type="component" value="Unassembled WGS sequence"/>
</dbReference>
<dbReference type="InterPro" id="IPR002397">
    <property type="entry name" value="Cyt_P450_B"/>
</dbReference>
<dbReference type="InterPro" id="IPR036396">
    <property type="entry name" value="Cyt_P450_sf"/>
</dbReference>
<evidence type="ECO:0000256" key="5">
    <source>
        <dbReference type="ARBA" id="ARBA00023002"/>
    </source>
</evidence>
<evidence type="ECO:0000313" key="10">
    <source>
        <dbReference type="EMBL" id="KAB7742325.1"/>
    </source>
</evidence>
<keyword evidence="3 9" id="KW-0349">Heme</keyword>
<sequence length="412" mass="45885">MPETLAKDGKSNLPMGAGLTALDEDYRENLYQVLDDVRERAPVLRDTELNHVFVTRHDDVKAVLRDRDLLVDPRTTLPGDYVRLFTPDAESETYEPSMLFLDDPDHRRLRGIVTQAFNPRSIEAMRPRIEAIAKELLDEMEGKSEVDFITAYAAPLPTIVIADMLGVERERRADFKRWSDDIVQAFDPLRGPETTARMNASQQAMRDYFTATIAERRAKPGADLISDLIRAEEDGAKLNNREVLSMCTLLLTAGNVTTTDLIGNGMHALLTHPAELAKLKADPSLIVNAVEEMLRYDGPVTDSGRHADRDIVIGGCPIERGRTVTTSLAAANHDPSVYPEPHKFDVTRADTHNQSFGGGMHICLGAPLARLEAQVAINMLLGRFPNITLGREQAVRRHLPAFRGFERMVVTL</sequence>
<dbReference type="PRINTS" id="PR00359">
    <property type="entry name" value="BP450"/>
</dbReference>
<dbReference type="RefSeq" id="WP_152214747.1">
    <property type="nucleotide sequence ID" value="NZ_WESC01000002.1"/>
</dbReference>
<keyword evidence="7 9" id="KW-0503">Monooxygenase</keyword>
<keyword evidence="4 9" id="KW-0479">Metal-binding</keyword>
<dbReference type="PANTHER" id="PTHR46696:SF1">
    <property type="entry name" value="CYTOCHROME P450 YJIB-RELATED"/>
    <property type="match status" value="1"/>
</dbReference>
<reference evidence="10 11" key="1">
    <citation type="submission" date="2019-09" db="EMBL/GenBank/DDBJ databases">
        <title>Parvibaculum sedimenti sp. nov., isolated from sediment.</title>
        <authorList>
            <person name="Wang Y."/>
        </authorList>
    </citation>
    <scope>NUCLEOTIDE SEQUENCE [LARGE SCALE GENOMIC DNA]</scope>
    <source>
        <strain evidence="10 11">HXT-9</strain>
    </source>
</reference>
<evidence type="ECO:0000256" key="9">
    <source>
        <dbReference type="RuleBase" id="RU000461"/>
    </source>
</evidence>
<name>A0A6N6VKX8_9HYPH</name>
<dbReference type="AlphaFoldDB" id="A0A6N6VKX8"/>
<dbReference type="SUPFAM" id="SSF48264">
    <property type="entry name" value="Cytochrome P450"/>
    <property type="match status" value="1"/>
</dbReference>
<accession>A0A6N6VKX8</accession>
<evidence type="ECO:0000256" key="6">
    <source>
        <dbReference type="ARBA" id="ARBA00023004"/>
    </source>
</evidence>
<organism evidence="10 11">
    <name type="scientific">Parvibaculum sedimenti</name>
    <dbReference type="NCBI Taxonomy" id="2608632"/>
    <lineage>
        <taxon>Bacteria</taxon>
        <taxon>Pseudomonadati</taxon>
        <taxon>Pseudomonadota</taxon>
        <taxon>Alphaproteobacteria</taxon>
        <taxon>Hyphomicrobiales</taxon>
        <taxon>Parvibaculaceae</taxon>
        <taxon>Parvibaculum</taxon>
    </lineage>
</organism>
<dbReference type="PROSITE" id="PS00086">
    <property type="entry name" value="CYTOCHROME_P450"/>
    <property type="match status" value="1"/>
</dbReference>
<dbReference type="InterPro" id="IPR017972">
    <property type="entry name" value="Cyt_P450_CS"/>
</dbReference>
<dbReference type="GO" id="GO:0004497">
    <property type="term" value="F:monooxygenase activity"/>
    <property type="evidence" value="ECO:0007669"/>
    <property type="project" value="UniProtKB-KW"/>
</dbReference>
<proteinExistence type="inferred from homology"/>
<dbReference type="InterPro" id="IPR001128">
    <property type="entry name" value="Cyt_P450"/>
</dbReference>
<evidence type="ECO:0000256" key="1">
    <source>
        <dbReference type="ARBA" id="ARBA00001971"/>
    </source>
</evidence>
<evidence type="ECO:0000256" key="2">
    <source>
        <dbReference type="ARBA" id="ARBA00010617"/>
    </source>
</evidence>
<keyword evidence="6 9" id="KW-0408">Iron</keyword>
<keyword evidence="5 9" id="KW-0560">Oxidoreductase</keyword>
<dbReference type="GO" id="GO:0016705">
    <property type="term" value="F:oxidoreductase activity, acting on paired donors, with incorporation or reduction of molecular oxygen"/>
    <property type="evidence" value="ECO:0007669"/>
    <property type="project" value="InterPro"/>
</dbReference>
<dbReference type="GO" id="GO:0005506">
    <property type="term" value="F:iron ion binding"/>
    <property type="evidence" value="ECO:0007669"/>
    <property type="project" value="InterPro"/>
</dbReference>